<evidence type="ECO:0008006" key="4">
    <source>
        <dbReference type="Google" id="ProtNLM"/>
    </source>
</evidence>
<dbReference type="EMBL" id="JARJJS010000007">
    <property type="protein sequence ID" value="MDF4026789.1"/>
    <property type="molecule type" value="Genomic_DNA"/>
</dbReference>
<comment type="caution">
    <text evidence="2">The sequence shown here is derived from an EMBL/GenBank/DDBJ whole genome shotgun (WGS) entry which is preliminary data.</text>
</comment>
<feature type="compositionally biased region" description="Polar residues" evidence="1">
    <location>
        <begin position="352"/>
        <end position="364"/>
    </location>
</feature>
<organism evidence="2 3">
    <name type="scientific">Luteibacter sahnii</name>
    <dbReference type="NCBI Taxonomy" id="3021977"/>
    <lineage>
        <taxon>Bacteria</taxon>
        <taxon>Pseudomonadati</taxon>
        <taxon>Pseudomonadota</taxon>
        <taxon>Gammaproteobacteria</taxon>
        <taxon>Lysobacterales</taxon>
        <taxon>Rhodanobacteraceae</taxon>
        <taxon>Luteibacter</taxon>
    </lineage>
</organism>
<gene>
    <name evidence="2" type="ORF">P3W24_17580</name>
</gene>
<name>A0ABT6BFL8_9GAMM</name>
<sequence length="372" mass="41137">MKVTIIEKGYAMEELLRSYFLELGFYVARGVPFVFDGFDVTDVDLWLYERRSVASCQRAIVDIKNRKTPQAIERIFWTKGLQGALGLDQAIVATTDRRPSVTAFGRLHGVRVLDGDFLSRLDRSALSLSARLSEQEMLSLAGSFPSNQGSLGWRDRILRAKQLLITDLGFNAVNAWLSDGAFFVEQRLLVSTHRPVATRLFYLIISFIALGFDFVSQDLAFENPTKKFEALMNGLQFGSAGERQSGHVMGLALGLVEAYAPNGRLLAKRVRTSVERELASSGFSILAEYVSQPGAQSSLFAVAKDLEAFAYSASFTPPSELPVRCKSFLGMLLDFWEVDRRSFFDLPDAGVSGSNADQASQQELPLSPGSKK</sequence>
<proteinExistence type="predicted"/>
<accession>A0ABT6BFL8</accession>
<reference evidence="2 3" key="1">
    <citation type="journal article" date="2024" name="Curr. Microbiol.">
        <title>Luteibacter sahnii sp. nov., A Novel Yellow-Colored Xanthomonadin Pigment Producing Probiotic Bacterium from Healthy Rice Seed Microbiome.</title>
        <authorList>
            <person name="Jaiswal G."/>
            <person name="Rana R."/>
            <person name="Nayak P.K."/>
            <person name="Chouhan R."/>
            <person name="Gandhi S.G."/>
            <person name="Patel H.K."/>
            <person name="Patil P.B."/>
        </authorList>
    </citation>
    <scope>NUCLEOTIDE SEQUENCE [LARGE SCALE GENOMIC DNA]</scope>
    <source>
        <strain evidence="2 3">PPL201</strain>
    </source>
</reference>
<dbReference type="Proteomes" id="UP001528850">
    <property type="component" value="Unassembled WGS sequence"/>
</dbReference>
<feature type="region of interest" description="Disordered" evidence="1">
    <location>
        <begin position="352"/>
        <end position="372"/>
    </location>
</feature>
<evidence type="ECO:0000256" key="1">
    <source>
        <dbReference type="SAM" id="MobiDB-lite"/>
    </source>
</evidence>
<evidence type="ECO:0000313" key="3">
    <source>
        <dbReference type="Proteomes" id="UP001528850"/>
    </source>
</evidence>
<protein>
    <recommendedName>
        <fullName evidence="4">Restriction endonuclease type IV Mrr domain-containing protein</fullName>
    </recommendedName>
</protein>
<keyword evidence="3" id="KW-1185">Reference proteome</keyword>
<evidence type="ECO:0000313" key="2">
    <source>
        <dbReference type="EMBL" id="MDF4026789.1"/>
    </source>
</evidence>